<dbReference type="PANTHER" id="PTHR33600:SF5">
    <property type="entry name" value="PLASTID DIVISION PROTEIN PDV1"/>
    <property type="match status" value="1"/>
</dbReference>
<gene>
    <name evidence="2" type="primary">LOC107804147</name>
</gene>
<dbReference type="Proteomes" id="UP000790787">
    <property type="component" value="Chromosome 11"/>
</dbReference>
<dbReference type="AlphaFoldDB" id="A0A1S4B3G4"/>
<dbReference type="OrthoDB" id="1892915at2759"/>
<sequence>MKMKNTYKDLHNLTERAGILHYKITERINYEGLHFCRDCAKNGRYCGIADLRIEDKEKLIAIRDSLKEIQNMLEFYQTLQSRQQRLYHGAFARLEESRMLLLEKINKYPTWGSKLDLIEELRECLVEGKVAFPENLAEKREKKIEDENNKKNSSSFLVICIRGLFNPWNWFRTTRIAAVALIVASATISSPVSFYKNRLQDKKIMPVPRMKIDYLDRQLAVSAGKG</sequence>
<reference evidence="1" key="1">
    <citation type="journal article" date="2014" name="Nat. Commun.">
        <title>The tobacco genome sequence and its comparison with those of tomato and potato.</title>
        <authorList>
            <person name="Sierro N."/>
            <person name="Battey J.N."/>
            <person name="Ouadi S."/>
            <person name="Bakaher N."/>
            <person name="Bovet L."/>
            <person name="Willig A."/>
            <person name="Goepfert S."/>
            <person name="Peitsch M.C."/>
            <person name="Ivanov N.V."/>
        </authorList>
    </citation>
    <scope>NUCLEOTIDE SEQUENCE [LARGE SCALE GENOMIC DNA]</scope>
</reference>
<dbReference type="GO" id="GO:0010020">
    <property type="term" value="P:chloroplast fission"/>
    <property type="evidence" value="ECO:0007669"/>
    <property type="project" value="InterPro"/>
</dbReference>
<evidence type="ECO:0000313" key="1">
    <source>
        <dbReference type="Proteomes" id="UP000790787"/>
    </source>
</evidence>
<dbReference type="KEGG" id="nta:107804147"/>
<organism evidence="1 2">
    <name type="scientific">Nicotiana tabacum</name>
    <name type="common">Common tobacco</name>
    <dbReference type="NCBI Taxonomy" id="4097"/>
    <lineage>
        <taxon>Eukaryota</taxon>
        <taxon>Viridiplantae</taxon>
        <taxon>Streptophyta</taxon>
        <taxon>Embryophyta</taxon>
        <taxon>Tracheophyta</taxon>
        <taxon>Spermatophyta</taxon>
        <taxon>Magnoliopsida</taxon>
        <taxon>eudicotyledons</taxon>
        <taxon>Gunneridae</taxon>
        <taxon>Pentapetalae</taxon>
        <taxon>asterids</taxon>
        <taxon>lamiids</taxon>
        <taxon>Solanales</taxon>
        <taxon>Solanaceae</taxon>
        <taxon>Nicotianoideae</taxon>
        <taxon>Nicotianeae</taxon>
        <taxon>Nicotiana</taxon>
    </lineage>
</organism>
<reference evidence="2" key="2">
    <citation type="submission" date="2025-08" db="UniProtKB">
        <authorList>
            <consortium name="RefSeq"/>
        </authorList>
    </citation>
    <scope>IDENTIFICATION</scope>
</reference>
<dbReference type="PANTHER" id="PTHR33600">
    <property type="entry name" value="PLASTID DIVISION PROTEIN PDV2"/>
    <property type="match status" value="1"/>
</dbReference>
<name>A0A1S4B3G4_TOBAC</name>
<dbReference type="GeneID" id="107804147"/>
<dbReference type="InterPro" id="IPR038939">
    <property type="entry name" value="PDV1/PDV2"/>
</dbReference>
<protein>
    <submittedName>
        <fullName evidence="2">Uncharacterized protein</fullName>
    </submittedName>
</protein>
<keyword evidence="1" id="KW-1185">Reference proteome</keyword>
<accession>A0A1S4B3G4</accession>
<evidence type="ECO:0000313" key="2">
    <source>
        <dbReference type="RefSeq" id="XP_016483462.1"/>
    </source>
</evidence>
<dbReference type="RefSeq" id="XP_016483462.1">
    <property type="nucleotide sequence ID" value="XM_016627976.1"/>
</dbReference>
<dbReference type="PaxDb" id="4097-A0A1S4B3G4"/>
<proteinExistence type="predicted"/>